<keyword evidence="1" id="KW-0812">Transmembrane</keyword>
<protein>
    <recommendedName>
        <fullName evidence="4">DUF4190 domain-containing protein</fullName>
    </recommendedName>
</protein>
<evidence type="ECO:0000313" key="2">
    <source>
        <dbReference type="EMBL" id="BBD93330.1"/>
    </source>
</evidence>
<gene>
    <name evidence="2" type="ORF">JMUB590_2276</name>
</gene>
<dbReference type="Proteomes" id="UP000274772">
    <property type="component" value="Chromosome"/>
</dbReference>
<evidence type="ECO:0000256" key="1">
    <source>
        <dbReference type="SAM" id="Phobius"/>
    </source>
</evidence>
<sequence>MEQQQNDKSTLVFIILGWVFSVLSLLVLPIVFGIAGIVFGALTISRGKKVHGIIIIVAAIIFALLGTVLGAMIAQVAGY</sequence>
<organism evidence="2 3">
    <name type="scientific">Staphylococcus caprae</name>
    <dbReference type="NCBI Taxonomy" id="29380"/>
    <lineage>
        <taxon>Bacteria</taxon>
        <taxon>Bacillati</taxon>
        <taxon>Bacillota</taxon>
        <taxon>Bacilli</taxon>
        <taxon>Bacillales</taxon>
        <taxon>Staphylococcaceae</taxon>
        <taxon>Staphylococcus</taxon>
    </lineage>
</organism>
<dbReference type="EMBL" id="AP018586">
    <property type="protein sequence ID" value="BBD93330.1"/>
    <property type="molecule type" value="Genomic_DNA"/>
</dbReference>
<evidence type="ECO:0008006" key="4">
    <source>
        <dbReference type="Google" id="ProtNLM"/>
    </source>
</evidence>
<proteinExistence type="predicted"/>
<name>A0ABM7FVA1_9STAP</name>
<accession>A0ABM7FVA1</accession>
<keyword evidence="3" id="KW-1185">Reference proteome</keyword>
<feature type="transmembrane region" description="Helical" evidence="1">
    <location>
        <begin position="53"/>
        <end position="77"/>
    </location>
</feature>
<dbReference type="RefSeq" id="WP_002441233.1">
    <property type="nucleotide sequence ID" value="NZ_AP018585.1"/>
</dbReference>
<dbReference type="GeneID" id="58052007"/>
<reference evidence="2 3" key="1">
    <citation type="submission" date="2018-05" db="EMBL/GenBank/DDBJ databases">
        <title>Complete genome sequencing of three human clinical isolates of Staphylococcus caprae reveals virulence factors similar to those of S. epidermidis and S. capitis.</title>
        <authorList>
            <person name="Watanabe S."/>
            <person name="Cui L."/>
        </authorList>
    </citation>
    <scope>NUCLEOTIDE SEQUENCE [LARGE SCALE GENOMIC DNA]</scope>
    <source>
        <strain evidence="2 3">JMUB590</strain>
    </source>
</reference>
<feature type="transmembrane region" description="Helical" evidence="1">
    <location>
        <begin position="12"/>
        <end position="41"/>
    </location>
</feature>
<keyword evidence="1" id="KW-0472">Membrane</keyword>
<evidence type="ECO:0000313" key="3">
    <source>
        <dbReference type="Proteomes" id="UP000274772"/>
    </source>
</evidence>
<keyword evidence="1" id="KW-1133">Transmembrane helix</keyword>